<organism evidence="4 5">
    <name type="scientific">Candidatus Gallipaludibacter merdavium</name>
    <dbReference type="NCBI Taxonomy" id="2840839"/>
    <lineage>
        <taxon>Bacteria</taxon>
        <taxon>Pseudomonadati</taxon>
        <taxon>Bacteroidota</taxon>
        <taxon>Bacteroidia</taxon>
        <taxon>Bacteroidales</taxon>
        <taxon>Candidatus Gallipaludibacter</taxon>
    </lineage>
</organism>
<feature type="region of interest" description="Disordered" evidence="2">
    <location>
        <begin position="88"/>
        <end position="126"/>
    </location>
</feature>
<keyword evidence="3" id="KW-1133">Transmembrane helix</keyword>
<feature type="compositionally biased region" description="Basic and acidic residues" evidence="2">
    <location>
        <begin position="98"/>
        <end position="116"/>
    </location>
</feature>
<protein>
    <submittedName>
        <fullName evidence="4">Uncharacterized protein</fullName>
    </submittedName>
</protein>
<dbReference type="EMBL" id="JADIMG010000033">
    <property type="protein sequence ID" value="MBO8459308.1"/>
    <property type="molecule type" value="Genomic_DNA"/>
</dbReference>
<name>A0A9D9HT08_9BACT</name>
<dbReference type="Proteomes" id="UP000823641">
    <property type="component" value="Unassembled WGS sequence"/>
</dbReference>
<feature type="coiled-coil region" evidence="1">
    <location>
        <begin position="39"/>
        <end position="66"/>
    </location>
</feature>
<proteinExistence type="predicted"/>
<feature type="transmembrane region" description="Helical" evidence="3">
    <location>
        <begin position="6"/>
        <end position="22"/>
    </location>
</feature>
<gene>
    <name evidence="4" type="ORF">IAA73_03105</name>
</gene>
<keyword evidence="1" id="KW-0175">Coiled coil</keyword>
<evidence type="ECO:0000256" key="2">
    <source>
        <dbReference type="SAM" id="MobiDB-lite"/>
    </source>
</evidence>
<reference evidence="4" key="1">
    <citation type="submission" date="2020-10" db="EMBL/GenBank/DDBJ databases">
        <authorList>
            <person name="Gilroy R."/>
        </authorList>
    </citation>
    <scope>NUCLEOTIDE SEQUENCE</scope>
    <source>
        <strain evidence="4">G3-3990</strain>
    </source>
</reference>
<dbReference type="AlphaFoldDB" id="A0A9D9HT08"/>
<evidence type="ECO:0000313" key="5">
    <source>
        <dbReference type="Proteomes" id="UP000823641"/>
    </source>
</evidence>
<keyword evidence="3" id="KW-0812">Transmembrane</keyword>
<keyword evidence="3" id="KW-0472">Membrane</keyword>
<comment type="caution">
    <text evidence="4">The sequence shown here is derived from an EMBL/GenBank/DDBJ whole genome shotgun (WGS) entry which is preliminary data.</text>
</comment>
<evidence type="ECO:0000313" key="4">
    <source>
        <dbReference type="EMBL" id="MBO8459308.1"/>
    </source>
</evidence>
<accession>A0A9D9HT08</accession>
<reference evidence="4" key="2">
    <citation type="journal article" date="2021" name="PeerJ">
        <title>Extensive microbial diversity within the chicken gut microbiome revealed by metagenomics and culture.</title>
        <authorList>
            <person name="Gilroy R."/>
            <person name="Ravi A."/>
            <person name="Getino M."/>
            <person name="Pursley I."/>
            <person name="Horton D.L."/>
            <person name="Alikhan N.F."/>
            <person name="Baker D."/>
            <person name="Gharbi K."/>
            <person name="Hall N."/>
            <person name="Watson M."/>
            <person name="Adriaenssens E.M."/>
            <person name="Foster-Nyarko E."/>
            <person name="Jarju S."/>
            <person name="Secka A."/>
            <person name="Antonio M."/>
            <person name="Oren A."/>
            <person name="Chaudhuri R.R."/>
            <person name="La Ragione R."/>
            <person name="Hildebrand F."/>
            <person name="Pallen M.J."/>
        </authorList>
    </citation>
    <scope>NUCLEOTIDE SEQUENCE</scope>
    <source>
        <strain evidence="4">G3-3990</strain>
    </source>
</reference>
<evidence type="ECO:0000256" key="1">
    <source>
        <dbReference type="SAM" id="Coils"/>
    </source>
</evidence>
<sequence length="164" mass="18903">MDVLLDYAFWFYLLLMVLLFLGKRKKAARMAQKKKESSEDQASSRKVSWEELMRELKRQTEVAKNDAPVDDTFTEVFPVQGLVTDETVPVDETVSNRSESDEKVEVPVSEEERKDTLLQSRRKSVAEGQDDVVMDANTTWTISTLEDAKRAFVYSEILKPKFND</sequence>
<evidence type="ECO:0000256" key="3">
    <source>
        <dbReference type="SAM" id="Phobius"/>
    </source>
</evidence>